<protein>
    <recommendedName>
        <fullName evidence="3">Lipoprotein</fullName>
    </recommendedName>
</protein>
<reference evidence="1 2" key="1">
    <citation type="submission" date="2019-06" db="EMBL/GenBank/DDBJ databases">
        <title>Vibrio cholerae phylogeny based on whole-genome sequencing reveals genetic diversity and population strucutre.</title>
        <authorList>
            <person name="Zhiqiu Y."/>
            <person name="Bin L."/>
            <person name="Lingyan J."/>
        </authorList>
    </citation>
    <scope>NUCLEOTIDE SEQUENCE [LARGE SCALE GENOMIC DNA]</scope>
    <source>
        <strain evidence="1 2">N2814</strain>
    </source>
</reference>
<accession>A0ABD7SRN7</accession>
<proteinExistence type="predicted"/>
<comment type="caution">
    <text evidence="1">The sequence shown here is derived from an EMBL/GenBank/DDBJ whole genome shotgun (WGS) entry which is preliminary data.</text>
</comment>
<organism evidence="1 2">
    <name type="scientific">Vibrio cholerae</name>
    <dbReference type="NCBI Taxonomy" id="666"/>
    <lineage>
        <taxon>Bacteria</taxon>
        <taxon>Pseudomonadati</taxon>
        <taxon>Pseudomonadota</taxon>
        <taxon>Gammaproteobacteria</taxon>
        <taxon>Vibrionales</taxon>
        <taxon>Vibrionaceae</taxon>
        <taxon>Vibrio</taxon>
    </lineage>
</organism>
<dbReference type="EMBL" id="VSIJ01000002">
    <property type="protein sequence ID" value="TXX67515.1"/>
    <property type="molecule type" value="Genomic_DNA"/>
</dbReference>
<dbReference type="PROSITE" id="PS51257">
    <property type="entry name" value="PROKAR_LIPOPROTEIN"/>
    <property type="match status" value="1"/>
</dbReference>
<evidence type="ECO:0000313" key="1">
    <source>
        <dbReference type="EMBL" id="TXX67515.1"/>
    </source>
</evidence>
<dbReference type="Proteomes" id="UP000323819">
    <property type="component" value="Unassembled WGS sequence"/>
</dbReference>
<dbReference type="RefSeq" id="WP_148521260.1">
    <property type="nucleotide sequence ID" value="NZ_CP090388.1"/>
</dbReference>
<name>A0ABD7SRN7_VIBCL</name>
<dbReference type="AlphaFoldDB" id="A0ABD7SRN7"/>
<gene>
    <name evidence="1" type="ORF">FXF03_00675</name>
</gene>
<sequence>MRNLIILASVISVLSGCAGTQGQGEYFKLDKVNVIERNLGLFKEAQIVSTERDQQVQPVLSRINTQYELRQGESYKTALERWIRDEGYSQIAWGMSSNSRAVLERRSPKSERYRTNLKRVVDELSKELDVTINLTFDKPNKVAGVYDFPETPRLVHVKGTSLKAVVASVVKHYGHKWDETGTASRSWLSPNDYQFGAEYFLLTRRDDLAGALKTVLADYPVYSSILDSTGQVFIQEEN</sequence>
<evidence type="ECO:0008006" key="3">
    <source>
        <dbReference type="Google" id="ProtNLM"/>
    </source>
</evidence>
<evidence type="ECO:0000313" key="2">
    <source>
        <dbReference type="Proteomes" id="UP000323819"/>
    </source>
</evidence>